<keyword evidence="3 4" id="KW-0560">Oxidoreductase</keyword>
<dbReference type="eggNOG" id="COG0345">
    <property type="taxonomic scope" value="Bacteria"/>
</dbReference>
<dbReference type="NCBIfam" id="TIGR00112">
    <property type="entry name" value="proC"/>
    <property type="match status" value="1"/>
</dbReference>
<evidence type="ECO:0000313" key="9">
    <source>
        <dbReference type="EMBL" id="KTD23736.1"/>
    </source>
</evidence>
<keyword evidence="4" id="KW-0963">Cytoplasm</keyword>
<dbReference type="InterPro" id="IPR028939">
    <property type="entry name" value="P5C_Rdtase_cat_N"/>
</dbReference>
<name>A0A0W0VUM8_9GAMM</name>
<dbReference type="PATRIC" id="fig|45067.4.peg.542"/>
<reference evidence="9 10" key="1">
    <citation type="submission" date="2015-11" db="EMBL/GenBank/DDBJ databases">
        <title>Genomic analysis of 38 Legionella species identifies large and diverse effector repertoires.</title>
        <authorList>
            <person name="Burstein D."/>
            <person name="Amaro F."/>
            <person name="Zusman T."/>
            <person name="Lifshitz Z."/>
            <person name="Cohen O."/>
            <person name="Gilbert J.A."/>
            <person name="Pupko T."/>
            <person name="Shuman H.A."/>
            <person name="Segal G."/>
        </authorList>
    </citation>
    <scope>NUCLEOTIDE SEQUENCE [LARGE SCALE GENOMIC DNA]</scope>
    <source>
        <strain evidence="9 10">ATCC 49751</strain>
    </source>
</reference>
<accession>A0A0W0VUM8</accession>
<dbReference type="RefSeq" id="WP_028372260.1">
    <property type="nucleotide sequence ID" value="NZ_CAAAJD010000001.1"/>
</dbReference>
<comment type="similarity">
    <text evidence="1 4">Belongs to the pyrroline-5-carboxylate reductase family.</text>
</comment>
<evidence type="ECO:0000256" key="4">
    <source>
        <dbReference type="HAMAP-Rule" id="MF_01925"/>
    </source>
</evidence>
<dbReference type="InterPro" id="IPR000304">
    <property type="entry name" value="Pyrroline-COOH_reductase"/>
</dbReference>
<dbReference type="UniPathway" id="UPA00098">
    <property type="reaction ID" value="UER00361"/>
</dbReference>
<dbReference type="PANTHER" id="PTHR11645">
    <property type="entry name" value="PYRROLINE-5-CARBOXYLATE REDUCTASE"/>
    <property type="match status" value="1"/>
</dbReference>
<keyword evidence="4" id="KW-0028">Amino-acid biosynthesis</keyword>
<feature type="binding site" evidence="6">
    <location>
        <position position="49"/>
    </location>
    <ligand>
        <name>NADPH</name>
        <dbReference type="ChEBI" id="CHEBI:57783"/>
    </ligand>
</feature>
<comment type="catalytic activity">
    <reaction evidence="4">
        <text>L-proline + NAD(+) = (S)-1-pyrroline-5-carboxylate + NADH + 2 H(+)</text>
        <dbReference type="Rhea" id="RHEA:14105"/>
        <dbReference type="ChEBI" id="CHEBI:15378"/>
        <dbReference type="ChEBI" id="CHEBI:17388"/>
        <dbReference type="ChEBI" id="CHEBI:57540"/>
        <dbReference type="ChEBI" id="CHEBI:57945"/>
        <dbReference type="ChEBI" id="CHEBI:60039"/>
        <dbReference type="EC" id="1.5.1.2"/>
    </reaction>
</comment>
<dbReference type="HAMAP" id="MF_01925">
    <property type="entry name" value="P5C_reductase"/>
    <property type="match status" value="1"/>
</dbReference>
<protein>
    <recommendedName>
        <fullName evidence="4 5">Pyrroline-5-carboxylate reductase</fullName>
        <shortName evidence="4">P5C reductase</shortName>
        <shortName evidence="4">P5CR</shortName>
        <ecNumber evidence="4 5">1.5.1.2</ecNumber>
    </recommendedName>
    <alternativeName>
        <fullName evidence="4">PCA reductase</fullName>
    </alternativeName>
</protein>
<evidence type="ECO:0000256" key="3">
    <source>
        <dbReference type="ARBA" id="ARBA00023002"/>
    </source>
</evidence>
<sequence>MKISFIGFGNMAQAIARSLIHKKEYQLFAASPSLSKGINAEGIVTDSDNFKIIEGADVIILAVKPSKINDALSQIARAIPPQCLLISVAAGVSLASLEKYCRKDQAIIRSMPNTPIAVGKGATPLIANSKVTQAQRQLAESLFQNAGIVCWANVEAEIDAFTALSGSGPAYVFLFMEAMIEGAEKLGLSQEIAKKFSLQTIAGALSLALSSHLDISELRAKVTSPSGTTAAALTTLEEKGFRQAVIAAMKAAYERAKQLNL</sequence>
<dbReference type="InterPro" id="IPR029036">
    <property type="entry name" value="P5CR_dimer"/>
</dbReference>
<feature type="binding site" evidence="6">
    <location>
        <position position="31"/>
    </location>
    <ligand>
        <name>NADP(+)</name>
        <dbReference type="ChEBI" id="CHEBI:58349"/>
    </ligand>
</feature>
<feature type="domain" description="Pyrroline-5-carboxylate reductase catalytic N-terminal" evidence="7">
    <location>
        <begin position="2"/>
        <end position="91"/>
    </location>
</feature>
<dbReference type="InterPro" id="IPR008927">
    <property type="entry name" value="6-PGluconate_DH-like_C_sf"/>
</dbReference>
<dbReference type="EMBL" id="LNYI01000011">
    <property type="protein sequence ID" value="KTD23736.1"/>
    <property type="molecule type" value="Genomic_DNA"/>
</dbReference>
<dbReference type="STRING" id="45067.Llan_0517"/>
<dbReference type="SUPFAM" id="SSF51735">
    <property type="entry name" value="NAD(P)-binding Rossmann-fold domains"/>
    <property type="match status" value="1"/>
</dbReference>
<dbReference type="InterPro" id="IPR036291">
    <property type="entry name" value="NAD(P)-bd_dom_sf"/>
</dbReference>
<dbReference type="Pfam" id="PF03807">
    <property type="entry name" value="F420_oxidored"/>
    <property type="match status" value="1"/>
</dbReference>
<dbReference type="GO" id="GO:0005737">
    <property type="term" value="C:cytoplasm"/>
    <property type="evidence" value="ECO:0007669"/>
    <property type="project" value="UniProtKB-SubCell"/>
</dbReference>
<keyword evidence="4" id="KW-0641">Proline biosynthesis</keyword>
<comment type="pathway">
    <text evidence="4">Amino-acid biosynthesis; L-proline biosynthesis; L-proline from L-glutamate 5-semialdehyde: step 1/1.</text>
</comment>
<comment type="subcellular location">
    <subcellularLocation>
        <location evidence="4">Cytoplasm</location>
    </subcellularLocation>
</comment>
<comment type="caution">
    <text evidence="9">The sequence shown here is derived from an EMBL/GenBank/DDBJ whole genome shotgun (WGS) entry which is preliminary data.</text>
</comment>
<dbReference type="Pfam" id="PF14748">
    <property type="entry name" value="P5CR_dimer"/>
    <property type="match status" value="1"/>
</dbReference>
<evidence type="ECO:0000259" key="7">
    <source>
        <dbReference type="Pfam" id="PF03807"/>
    </source>
</evidence>
<evidence type="ECO:0000313" key="10">
    <source>
        <dbReference type="Proteomes" id="UP000054869"/>
    </source>
</evidence>
<dbReference type="FunFam" id="1.10.3730.10:FF:000001">
    <property type="entry name" value="Pyrroline-5-carboxylate reductase"/>
    <property type="match status" value="1"/>
</dbReference>
<gene>
    <name evidence="4 9" type="primary">proC</name>
    <name evidence="9" type="ORF">Llan_0517</name>
</gene>
<evidence type="ECO:0000256" key="1">
    <source>
        <dbReference type="ARBA" id="ARBA00005525"/>
    </source>
</evidence>
<evidence type="ECO:0000256" key="6">
    <source>
        <dbReference type="PIRSR" id="PIRSR000193-1"/>
    </source>
</evidence>
<comment type="function">
    <text evidence="4">Catalyzes the reduction of 1-pyrroline-5-carboxylate (PCA) to L-proline.</text>
</comment>
<dbReference type="EC" id="1.5.1.2" evidence="4 5"/>
<dbReference type="GO" id="GO:0004735">
    <property type="term" value="F:pyrroline-5-carboxylate reductase activity"/>
    <property type="evidence" value="ECO:0007669"/>
    <property type="project" value="UniProtKB-UniRule"/>
</dbReference>
<dbReference type="AlphaFoldDB" id="A0A0W0VUM8"/>
<dbReference type="Gene3D" id="3.40.50.720">
    <property type="entry name" value="NAD(P)-binding Rossmann-like Domain"/>
    <property type="match status" value="1"/>
</dbReference>
<dbReference type="PIRSF" id="PIRSF000193">
    <property type="entry name" value="Pyrrol-5-carb_rd"/>
    <property type="match status" value="1"/>
</dbReference>
<comment type="catalytic activity">
    <reaction evidence="4">
        <text>L-proline + NADP(+) = (S)-1-pyrroline-5-carboxylate + NADPH + 2 H(+)</text>
        <dbReference type="Rhea" id="RHEA:14109"/>
        <dbReference type="ChEBI" id="CHEBI:15378"/>
        <dbReference type="ChEBI" id="CHEBI:17388"/>
        <dbReference type="ChEBI" id="CHEBI:57783"/>
        <dbReference type="ChEBI" id="CHEBI:58349"/>
        <dbReference type="ChEBI" id="CHEBI:60039"/>
        <dbReference type="EC" id="1.5.1.2"/>
    </reaction>
</comment>
<dbReference type="PANTHER" id="PTHR11645:SF0">
    <property type="entry name" value="PYRROLINE-5-CARBOXYLATE REDUCTASE 3"/>
    <property type="match status" value="1"/>
</dbReference>
<dbReference type="Gene3D" id="1.10.3730.10">
    <property type="entry name" value="ProC C-terminal domain-like"/>
    <property type="match status" value="1"/>
</dbReference>
<dbReference type="SUPFAM" id="SSF48179">
    <property type="entry name" value="6-phosphogluconate dehydrogenase C-terminal domain-like"/>
    <property type="match status" value="1"/>
</dbReference>
<keyword evidence="2 4" id="KW-0521">NADP</keyword>
<proteinExistence type="inferred from homology"/>
<evidence type="ECO:0000259" key="8">
    <source>
        <dbReference type="Pfam" id="PF14748"/>
    </source>
</evidence>
<feature type="binding site" evidence="6">
    <location>
        <begin position="62"/>
        <end position="65"/>
    </location>
    <ligand>
        <name>NADP(+)</name>
        <dbReference type="ChEBI" id="CHEBI:58349"/>
    </ligand>
</feature>
<dbReference type="GO" id="GO:0055129">
    <property type="term" value="P:L-proline biosynthetic process"/>
    <property type="evidence" value="ECO:0007669"/>
    <property type="project" value="UniProtKB-UniRule"/>
</dbReference>
<feature type="domain" description="Pyrroline-5-carboxylate reductase dimerisation" evidence="8">
    <location>
        <begin position="155"/>
        <end position="259"/>
    </location>
</feature>
<keyword evidence="10" id="KW-1185">Reference proteome</keyword>
<dbReference type="Proteomes" id="UP000054869">
    <property type="component" value="Unassembled WGS sequence"/>
</dbReference>
<evidence type="ECO:0000256" key="2">
    <source>
        <dbReference type="ARBA" id="ARBA00022857"/>
    </source>
</evidence>
<dbReference type="OrthoDB" id="9805754at2"/>
<evidence type="ECO:0000256" key="5">
    <source>
        <dbReference type="NCBIfam" id="TIGR00112"/>
    </source>
</evidence>
<feature type="binding site" evidence="6">
    <location>
        <begin position="6"/>
        <end position="11"/>
    </location>
    <ligand>
        <name>NADP(+)</name>
        <dbReference type="ChEBI" id="CHEBI:58349"/>
    </ligand>
</feature>
<organism evidence="9 10">
    <name type="scientific">Legionella lansingensis</name>
    <dbReference type="NCBI Taxonomy" id="45067"/>
    <lineage>
        <taxon>Bacteria</taxon>
        <taxon>Pseudomonadati</taxon>
        <taxon>Pseudomonadota</taxon>
        <taxon>Gammaproteobacteria</taxon>
        <taxon>Legionellales</taxon>
        <taxon>Legionellaceae</taxon>
        <taxon>Legionella</taxon>
    </lineage>
</organism>